<gene>
    <name evidence="1" type="ORF">BLX24_19385</name>
</gene>
<protein>
    <submittedName>
        <fullName evidence="1">Uncharacterized protein</fullName>
    </submittedName>
</protein>
<dbReference type="RefSeq" id="WP_071504859.1">
    <property type="nucleotide sequence ID" value="NZ_MORL01000012.1"/>
</dbReference>
<dbReference type="PROSITE" id="PS51257">
    <property type="entry name" value="PROKAR_LIPOPROTEIN"/>
    <property type="match status" value="1"/>
</dbReference>
<evidence type="ECO:0000313" key="2">
    <source>
        <dbReference type="Proteomes" id="UP000181790"/>
    </source>
</evidence>
<dbReference type="OrthoDB" id="962286at2"/>
<dbReference type="EMBL" id="MORL01000012">
    <property type="protein sequence ID" value="OIN57399.1"/>
    <property type="molecule type" value="Genomic_DNA"/>
</dbReference>
<evidence type="ECO:0000313" key="1">
    <source>
        <dbReference type="EMBL" id="OIN57399.1"/>
    </source>
</evidence>
<keyword evidence="2" id="KW-1185">Reference proteome</keyword>
<dbReference type="AlphaFoldDB" id="A0A1S2VFB2"/>
<accession>A0A1S2VFB2</accession>
<sequence length="146" mass="16097">MKNQLTCLLIFLLIGAGCQKEPIDQIIDECVGATFYYLDNQSSRALSIRFAGPHLNSQIDSATVVNPKQRVLIGQDAAFGASPHPADTFSSITLLSSVVNGKKTIVYTQAPVQTTLWTKQKRNPADPDFGCQEVYYSWTITDDLLK</sequence>
<organism evidence="1 2">
    <name type="scientific">Arsenicibacter rosenii</name>
    <dbReference type="NCBI Taxonomy" id="1750698"/>
    <lineage>
        <taxon>Bacteria</taxon>
        <taxon>Pseudomonadati</taxon>
        <taxon>Bacteroidota</taxon>
        <taxon>Cytophagia</taxon>
        <taxon>Cytophagales</taxon>
        <taxon>Spirosomataceae</taxon>
        <taxon>Arsenicibacter</taxon>
    </lineage>
</organism>
<comment type="caution">
    <text evidence="1">The sequence shown here is derived from an EMBL/GenBank/DDBJ whole genome shotgun (WGS) entry which is preliminary data.</text>
</comment>
<dbReference type="Proteomes" id="UP000181790">
    <property type="component" value="Unassembled WGS sequence"/>
</dbReference>
<reference evidence="1 2" key="1">
    <citation type="submission" date="2016-10" db="EMBL/GenBank/DDBJ databases">
        <title>Arsenicibacter rosenii gen. nov., sp. nov., an efficient arsenic-methylating bacterium isolated from an arsenic-contaminated paddy soil.</title>
        <authorList>
            <person name="Huang K."/>
        </authorList>
    </citation>
    <scope>NUCLEOTIDE SEQUENCE [LARGE SCALE GENOMIC DNA]</scope>
    <source>
        <strain evidence="1 2">SM-1</strain>
    </source>
</reference>
<name>A0A1S2VFB2_9BACT</name>
<proteinExistence type="predicted"/>